<evidence type="ECO:0000313" key="2">
    <source>
        <dbReference type="Proteomes" id="UP001062846"/>
    </source>
</evidence>
<reference evidence="1" key="1">
    <citation type="submission" date="2022-02" db="EMBL/GenBank/DDBJ databases">
        <title>Plant Genome Project.</title>
        <authorList>
            <person name="Zhang R.-G."/>
        </authorList>
    </citation>
    <scope>NUCLEOTIDE SEQUENCE</scope>
    <source>
        <strain evidence="1">AT1</strain>
    </source>
</reference>
<proteinExistence type="predicted"/>
<accession>A0ACC0LVY7</accession>
<comment type="caution">
    <text evidence="1">The sequence shown here is derived from an EMBL/GenBank/DDBJ whole genome shotgun (WGS) entry which is preliminary data.</text>
</comment>
<keyword evidence="2" id="KW-1185">Reference proteome</keyword>
<dbReference type="Proteomes" id="UP001062846">
    <property type="component" value="Chromosome 11"/>
</dbReference>
<protein>
    <submittedName>
        <fullName evidence="1">Uncharacterized protein</fullName>
    </submittedName>
</protein>
<organism evidence="1 2">
    <name type="scientific">Rhododendron molle</name>
    <name type="common">Chinese azalea</name>
    <name type="synonym">Azalea mollis</name>
    <dbReference type="NCBI Taxonomy" id="49168"/>
    <lineage>
        <taxon>Eukaryota</taxon>
        <taxon>Viridiplantae</taxon>
        <taxon>Streptophyta</taxon>
        <taxon>Embryophyta</taxon>
        <taxon>Tracheophyta</taxon>
        <taxon>Spermatophyta</taxon>
        <taxon>Magnoliopsida</taxon>
        <taxon>eudicotyledons</taxon>
        <taxon>Gunneridae</taxon>
        <taxon>Pentapetalae</taxon>
        <taxon>asterids</taxon>
        <taxon>Ericales</taxon>
        <taxon>Ericaceae</taxon>
        <taxon>Ericoideae</taxon>
        <taxon>Rhodoreae</taxon>
        <taxon>Rhododendron</taxon>
    </lineage>
</organism>
<evidence type="ECO:0000313" key="1">
    <source>
        <dbReference type="EMBL" id="KAI8532885.1"/>
    </source>
</evidence>
<dbReference type="EMBL" id="CM046398">
    <property type="protein sequence ID" value="KAI8532885.1"/>
    <property type="molecule type" value="Genomic_DNA"/>
</dbReference>
<gene>
    <name evidence="1" type="ORF">RHMOL_Rhmol11G0251800</name>
</gene>
<name>A0ACC0LVY7_RHOML</name>
<sequence>MGLEWMLRLKDNTEREPATTLDLLEEPQAEEICPLRQLCCKARMENLTTSPLGFILLQISMVRKAVEELWGSMGQLAVSVASRTAASSRAHLHAINNRKRGLTGEHLTVVENHNEKIPGKVLRS</sequence>